<feature type="compositionally biased region" description="Polar residues" evidence="13">
    <location>
        <begin position="1129"/>
        <end position="1141"/>
    </location>
</feature>
<dbReference type="FunFam" id="1.10.418.10:FF:000009">
    <property type="entry name" value="smoothelin isoform X2"/>
    <property type="match status" value="1"/>
</dbReference>
<dbReference type="InterPro" id="IPR001356">
    <property type="entry name" value="HD"/>
</dbReference>
<feature type="compositionally biased region" description="Polar residues" evidence="13">
    <location>
        <begin position="828"/>
        <end position="850"/>
    </location>
</feature>
<feature type="compositionally biased region" description="Polar residues" evidence="13">
    <location>
        <begin position="882"/>
        <end position="898"/>
    </location>
</feature>
<dbReference type="InterPro" id="IPR036872">
    <property type="entry name" value="CH_dom_sf"/>
</dbReference>
<comment type="similarity">
    <text evidence="2">Belongs to the paired homeobox family.</text>
</comment>
<evidence type="ECO:0000256" key="7">
    <source>
        <dbReference type="ARBA" id="ARBA00023155"/>
    </source>
</evidence>
<name>A0A9D3N4N4_9TELE</name>
<protein>
    <submittedName>
        <fullName evidence="16">Uncharacterized protein</fullName>
    </submittedName>
</protein>
<feature type="compositionally biased region" description="Low complexity" evidence="13">
    <location>
        <begin position="652"/>
        <end position="663"/>
    </location>
</feature>
<dbReference type="PANTHER" id="PTHR47777:SF1">
    <property type="entry name" value="HOMEOBOX PROTEIN SEBOX"/>
    <property type="match status" value="1"/>
</dbReference>
<dbReference type="PANTHER" id="PTHR47777">
    <property type="entry name" value="HOMEOBOX PROTEIN SEBOX"/>
    <property type="match status" value="1"/>
</dbReference>
<dbReference type="InterPro" id="IPR009057">
    <property type="entry name" value="Homeodomain-like_sf"/>
</dbReference>
<evidence type="ECO:0000256" key="8">
    <source>
        <dbReference type="ARBA" id="ARBA00023242"/>
    </source>
</evidence>
<dbReference type="CDD" id="cd00086">
    <property type="entry name" value="homeodomain"/>
    <property type="match status" value="1"/>
</dbReference>
<evidence type="ECO:0000259" key="14">
    <source>
        <dbReference type="PROSITE" id="PS50021"/>
    </source>
</evidence>
<dbReference type="OrthoDB" id="8913591at2759"/>
<feature type="compositionally biased region" description="Polar residues" evidence="13">
    <location>
        <begin position="614"/>
        <end position="629"/>
    </location>
</feature>
<feature type="coiled-coil region" evidence="12">
    <location>
        <begin position="53"/>
        <end position="83"/>
    </location>
</feature>
<feature type="compositionally biased region" description="Acidic residues" evidence="13">
    <location>
        <begin position="174"/>
        <end position="189"/>
    </location>
</feature>
<evidence type="ECO:0000256" key="9">
    <source>
        <dbReference type="ARBA" id="ARBA00061655"/>
    </source>
</evidence>
<feature type="region of interest" description="Disordered" evidence="13">
    <location>
        <begin position="139"/>
        <end position="194"/>
    </location>
</feature>
<keyword evidence="3" id="KW-0217">Developmental protein</keyword>
<evidence type="ECO:0000256" key="5">
    <source>
        <dbReference type="ARBA" id="ARBA00023054"/>
    </source>
</evidence>
<feature type="compositionally biased region" description="Low complexity" evidence="13">
    <location>
        <begin position="813"/>
        <end position="827"/>
    </location>
</feature>
<feature type="DNA-binding region" description="Homeobox" evidence="10">
    <location>
        <begin position="1387"/>
        <end position="1446"/>
    </location>
</feature>
<evidence type="ECO:0000256" key="13">
    <source>
        <dbReference type="SAM" id="MobiDB-lite"/>
    </source>
</evidence>
<evidence type="ECO:0000259" key="15">
    <source>
        <dbReference type="PROSITE" id="PS50071"/>
    </source>
</evidence>
<comment type="caution">
    <text evidence="16">The sequence shown here is derived from an EMBL/GenBank/DDBJ whole genome shotgun (WGS) entry which is preliminary data.</text>
</comment>
<evidence type="ECO:0000256" key="3">
    <source>
        <dbReference type="ARBA" id="ARBA00022473"/>
    </source>
</evidence>
<dbReference type="SMART" id="SM00033">
    <property type="entry name" value="CH"/>
    <property type="match status" value="1"/>
</dbReference>
<dbReference type="FunFam" id="1.10.10.60:FF:000312">
    <property type="entry name" value="Mix-type homeobox gene 1"/>
    <property type="match status" value="1"/>
</dbReference>
<dbReference type="PROSITE" id="PS50071">
    <property type="entry name" value="HOMEOBOX_2"/>
    <property type="match status" value="1"/>
</dbReference>
<feature type="domain" description="Homeobox" evidence="15">
    <location>
        <begin position="1385"/>
        <end position="1445"/>
    </location>
</feature>
<feature type="region of interest" description="Disordered" evidence="13">
    <location>
        <begin position="217"/>
        <end position="242"/>
    </location>
</feature>
<evidence type="ECO:0000256" key="2">
    <source>
        <dbReference type="ARBA" id="ARBA00005733"/>
    </source>
</evidence>
<keyword evidence="5 12" id="KW-0175">Coiled coil</keyword>
<gene>
    <name evidence="16" type="ORF">KOW79_022062</name>
</gene>
<reference evidence="16 17" key="1">
    <citation type="submission" date="2021-06" db="EMBL/GenBank/DDBJ databases">
        <title>Chromosome-level genome assembly of the red-tail catfish (Hemibagrus wyckioides).</title>
        <authorList>
            <person name="Shao F."/>
        </authorList>
    </citation>
    <scope>NUCLEOTIDE SEQUENCE [LARGE SCALE GENOMIC DNA]</scope>
    <source>
        <strain evidence="16">EC202008001</strain>
        <tissue evidence="16">Blood</tissue>
    </source>
</reference>
<feature type="region of interest" description="Disordered" evidence="13">
    <location>
        <begin position="1447"/>
        <end position="1470"/>
    </location>
</feature>
<feature type="region of interest" description="Disordered" evidence="13">
    <location>
        <begin position="1188"/>
        <end position="1215"/>
    </location>
</feature>
<comment type="similarity">
    <text evidence="9">Belongs to the smoothelin family.</text>
</comment>
<dbReference type="GO" id="GO:0003677">
    <property type="term" value="F:DNA binding"/>
    <property type="evidence" value="ECO:0007669"/>
    <property type="project" value="UniProtKB-UniRule"/>
</dbReference>
<dbReference type="PROSITE" id="PS50021">
    <property type="entry name" value="CH"/>
    <property type="match status" value="1"/>
</dbReference>
<feature type="compositionally biased region" description="Polar residues" evidence="13">
    <location>
        <begin position="1040"/>
        <end position="1071"/>
    </location>
</feature>
<evidence type="ECO:0000313" key="17">
    <source>
        <dbReference type="Proteomes" id="UP000824219"/>
    </source>
</evidence>
<keyword evidence="7 10" id="KW-0371">Homeobox</keyword>
<feature type="region of interest" description="Disordered" evidence="13">
    <location>
        <begin position="881"/>
        <end position="963"/>
    </location>
</feature>
<feature type="compositionally biased region" description="Polar residues" evidence="13">
    <location>
        <begin position="766"/>
        <end position="782"/>
    </location>
</feature>
<dbReference type="Gene3D" id="1.10.10.60">
    <property type="entry name" value="Homeodomain-like"/>
    <property type="match status" value="1"/>
</dbReference>
<keyword evidence="8 10" id="KW-0539">Nucleus</keyword>
<feature type="compositionally biased region" description="Polar residues" evidence="13">
    <location>
        <begin position="1090"/>
        <end position="1117"/>
    </location>
</feature>
<proteinExistence type="inferred from homology"/>
<dbReference type="EMBL" id="JAHKSW010000028">
    <property type="protein sequence ID" value="KAG7314759.1"/>
    <property type="molecule type" value="Genomic_DNA"/>
</dbReference>
<evidence type="ECO:0000256" key="11">
    <source>
        <dbReference type="RuleBase" id="RU000682"/>
    </source>
</evidence>
<feature type="region of interest" description="Disordered" evidence="13">
    <location>
        <begin position="360"/>
        <end position="408"/>
    </location>
</feature>
<keyword evidence="17" id="KW-1185">Reference proteome</keyword>
<feature type="compositionally biased region" description="Low complexity" evidence="13">
    <location>
        <begin position="746"/>
        <end position="758"/>
    </location>
</feature>
<dbReference type="Gene3D" id="1.10.418.10">
    <property type="entry name" value="Calponin-like domain"/>
    <property type="match status" value="1"/>
</dbReference>
<feature type="compositionally biased region" description="Low complexity" evidence="13">
    <location>
        <begin position="1072"/>
        <end position="1089"/>
    </location>
</feature>
<dbReference type="InterPro" id="IPR001715">
    <property type="entry name" value="CH_dom"/>
</dbReference>
<evidence type="ECO:0000256" key="10">
    <source>
        <dbReference type="PROSITE-ProRule" id="PRU00108"/>
    </source>
</evidence>
<feature type="compositionally biased region" description="Polar residues" evidence="13">
    <location>
        <begin position="914"/>
        <end position="926"/>
    </location>
</feature>
<feature type="region of interest" description="Disordered" evidence="13">
    <location>
        <begin position="813"/>
        <end position="866"/>
    </location>
</feature>
<organism evidence="16 17">
    <name type="scientific">Hemibagrus wyckioides</name>
    <dbReference type="NCBI Taxonomy" id="337641"/>
    <lineage>
        <taxon>Eukaryota</taxon>
        <taxon>Metazoa</taxon>
        <taxon>Chordata</taxon>
        <taxon>Craniata</taxon>
        <taxon>Vertebrata</taxon>
        <taxon>Euteleostomi</taxon>
        <taxon>Actinopterygii</taxon>
        <taxon>Neopterygii</taxon>
        <taxon>Teleostei</taxon>
        <taxon>Ostariophysi</taxon>
        <taxon>Siluriformes</taxon>
        <taxon>Bagridae</taxon>
        <taxon>Hemibagrus</taxon>
    </lineage>
</organism>
<feature type="compositionally biased region" description="Basic and acidic residues" evidence="13">
    <location>
        <begin position="1195"/>
        <end position="1205"/>
    </location>
</feature>
<evidence type="ECO:0000256" key="6">
    <source>
        <dbReference type="ARBA" id="ARBA00023125"/>
    </source>
</evidence>
<dbReference type="Proteomes" id="UP000824219">
    <property type="component" value="Linkage Group LG28"/>
</dbReference>
<evidence type="ECO:0000313" key="16">
    <source>
        <dbReference type="EMBL" id="KAG7314759.1"/>
    </source>
</evidence>
<feature type="compositionally biased region" description="Polar residues" evidence="13">
    <location>
        <begin position="274"/>
        <end position="284"/>
    </location>
</feature>
<dbReference type="Pfam" id="PF00046">
    <property type="entry name" value="Homeodomain"/>
    <property type="match status" value="1"/>
</dbReference>
<dbReference type="SUPFAM" id="SSF47576">
    <property type="entry name" value="Calponin-homology domain, CH-domain"/>
    <property type="match status" value="1"/>
</dbReference>
<comment type="subcellular location">
    <subcellularLocation>
        <location evidence="1 10 11">Nucleus</location>
    </subcellularLocation>
</comment>
<dbReference type="SUPFAM" id="SSF46689">
    <property type="entry name" value="Homeodomain-like"/>
    <property type="match status" value="1"/>
</dbReference>
<dbReference type="SMART" id="SM00389">
    <property type="entry name" value="HOX"/>
    <property type="match status" value="1"/>
</dbReference>
<evidence type="ECO:0000256" key="4">
    <source>
        <dbReference type="ARBA" id="ARBA00022553"/>
    </source>
</evidence>
<evidence type="ECO:0000256" key="12">
    <source>
        <dbReference type="SAM" id="Coils"/>
    </source>
</evidence>
<accession>A0A9D3N4N4</accession>
<feature type="compositionally biased region" description="Low complexity" evidence="13">
    <location>
        <begin position="139"/>
        <end position="156"/>
    </location>
</feature>
<dbReference type="InterPro" id="IPR042223">
    <property type="entry name" value="SEBOX"/>
</dbReference>
<dbReference type="GO" id="GO:0005634">
    <property type="term" value="C:nucleus"/>
    <property type="evidence" value="ECO:0007669"/>
    <property type="project" value="UniProtKB-SubCell"/>
</dbReference>
<feature type="compositionally biased region" description="Polar residues" evidence="13">
    <location>
        <begin position="936"/>
        <end position="948"/>
    </location>
</feature>
<sequence>MESNKGNGPGENDTAVLAQFERALRLVVREIHIDVATFKRNVEQRLDEACKGSKPLENMVSRLQEENQQLKEKLEALSKLVDTLPWLASTSSSQGKSDLHDVQVQAQIQDERCSPGTAASMEEEEPAGAYLLGGSVCVDSESTSSGSSPTASVTSTINMDASYEANVISREEKEVGEEEEEEEEEEEDLLTSAGLENKLEKAPEQEEEVEALVNKQHELSDSQSPQIHPSTDPRPASPLGSEYSGFSEYSGYSVSQDVMSSLSSQHVTMSVAMTTRQSPLTTTSRARELTVQKSKSQLTETQEMKTSNNRQTKSMVLMEASQKSGSAEGCQLCPTSPQPWRTQRNPRSILTKLIPPPALFSHSNIEISKPEPNTESHHESEEGQELRTPDNYNSTTHPPFHQLPPERVPPLTVQERASFEKDEEITLEIREVTSMSSIGNLEATGKPNLMADTDTGLMTPQNGQLTQQNADLSFSKTVLDTATARKNPQVTPLAVSNNVNVTRKSSESTFRTERLLSSQVLRSTANLKSSLGSSTEHQQPVSIMNIPLSPKSLRSTNQIPTPFKLPCTTESPFKASTVGKTSEPSASVYNHHVAPFSVTSPRSAEPSLRDDHSQVTGSSQGAELLSTPTPLKPMTCATVPVSPKPLRSTNQSSTPFKSPSTPSLVIRSQHRIVQAEKMSSTSSLGQEQSAVVESQLLFQYATSNLNVLMTPTSKTKPTRFNLDEHSSTNPNPTPSPTVMKKPVLAVPSPVSDKVSSPDSNEDQETSSKVTPHSPVSSFTQSPRPCKRLTNHNLVQHQDTSLISSHAVHLNSAETSSVSSELSQTQYSVQLQQEMKPTEDSFSPPQLSVGSLSRRADSPSGSEYSGYSSVYSSVSQEVRSSVNGQHATSVQPIASSITCMSPRRHRRPVHHNTEKITLSQTEASTVSREGRSRMSRVFSQPQLTISSLTRRADSPPDSEYSGYSSVYSSVSEEVRSVVDSSTTAAKPQAPVTSMIRMSPKPVRRSANPSSSLPNPSPPLKAKVFGQSTPSTKSYPPMIEPSNKTGMSQDVKSSLSNQYPAISSPRLSGTRNNQIPQSPKSISRSSNISQPNTTPHFNPLLFSQSATDSAVSKPSTIMDSPSRPVSAVKPWTSSQKINTSSPGDQDKTFSKPADSKPVNENFKKSDIVNGKEVTGSQTLPRNFQSKQALFQRMNSEPSRDKNVESRPKLRRSQSFNTSSASGIKQLLLDWCRSKTIGYQHIDIHNFSSSWSDGMAFCALVHSFFPNEFDYNELNPAHHKHNLDLAFTTAEEKADCIRLIEVDDMMAMGANPDPMVTGWFCFRLYHFGNILFHYVPNRFGREQNIYSITHKVLKRSAQSHKETIPINDVVNHHALSSPEADRTAQPEAQRKRKRTIFSRAQLSELERAFVITPYPDITLRERLAALTLLPESKIQVWFQNRRARSIKSGRLTRPMKKSPAASGYNSEIAVPHPGPTLPVSSAVGQRNRPEVYQPSNTNDQQQISDLDWVRQALCPWSQNLPQPTPPVPSISPDLPGALQWANQASKPPGSHSVSTDQMARSIHSLPQHQWSECADIGTHTDSSGGFSAKPQCHINQSGYSSVPMDQVVPSHATQSCWQGSMHRQGQAVMHYPQTSLGDISDLIYNAAVVTNLADF</sequence>
<feature type="region of interest" description="Disordered" evidence="13">
    <location>
        <begin position="710"/>
        <end position="786"/>
    </location>
</feature>
<feature type="compositionally biased region" description="Polar residues" evidence="13">
    <location>
        <begin position="291"/>
        <end position="310"/>
    </location>
</feature>
<keyword evidence="6 10" id="KW-0238">DNA-binding</keyword>
<keyword evidence="4" id="KW-0597">Phosphoprotein</keyword>
<feature type="compositionally biased region" description="Low complexity" evidence="13">
    <location>
        <begin position="857"/>
        <end position="866"/>
    </location>
</feature>
<feature type="region of interest" description="Disordered" evidence="13">
    <location>
        <begin position="561"/>
        <end position="583"/>
    </location>
</feature>
<dbReference type="Pfam" id="PF00307">
    <property type="entry name" value="CH"/>
    <property type="match status" value="1"/>
</dbReference>
<feature type="region of interest" description="Disordered" evidence="13">
    <location>
        <begin position="977"/>
        <end position="1163"/>
    </location>
</feature>
<feature type="compositionally biased region" description="Basic and acidic residues" evidence="13">
    <location>
        <begin position="368"/>
        <end position="388"/>
    </location>
</feature>
<feature type="region of interest" description="Disordered" evidence="13">
    <location>
        <begin position="597"/>
        <end position="663"/>
    </location>
</feature>
<evidence type="ECO:0000256" key="1">
    <source>
        <dbReference type="ARBA" id="ARBA00004123"/>
    </source>
</evidence>
<feature type="domain" description="Calponin-homology (CH)" evidence="14">
    <location>
        <begin position="1219"/>
        <end position="1323"/>
    </location>
</feature>
<feature type="region of interest" description="Disordered" evidence="13">
    <location>
        <begin position="274"/>
        <end position="310"/>
    </location>
</feature>